<keyword evidence="1" id="KW-0812">Transmembrane</keyword>
<dbReference type="EMBL" id="JBFAEG010000042">
    <property type="protein sequence ID" value="MEU5712935.1"/>
    <property type="molecule type" value="Genomic_DNA"/>
</dbReference>
<evidence type="ECO:0000313" key="2">
    <source>
        <dbReference type="EMBL" id="MEU5712935.1"/>
    </source>
</evidence>
<comment type="caution">
    <text evidence="2">The sequence shown here is derived from an EMBL/GenBank/DDBJ whole genome shotgun (WGS) entry which is preliminary data.</text>
</comment>
<proteinExistence type="predicted"/>
<evidence type="ECO:0000313" key="3">
    <source>
        <dbReference type="Proteomes" id="UP001551011"/>
    </source>
</evidence>
<accession>A0ABV3AMD0</accession>
<reference evidence="2 3" key="1">
    <citation type="submission" date="2024-06" db="EMBL/GenBank/DDBJ databases">
        <title>The Natural Products Discovery Center: Release of the First 8490 Sequenced Strains for Exploring Actinobacteria Biosynthetic Diversity.</title>
        <authorList>
            <person name="Kalkreuter E."/>
            <person name="Kautsar S.A."/>
            <person name="Yang D."/>
            <person name="Bader C.D."/>
            <person name="Teijaro C.N."/>
            <person name="Fluegel L."/>
            <person name="Davis C.M."/>
            <person name="Simpson J.R."/>
            <person name="Lauterbach L."/>
            <person name="Steele A.D."/>
            <person name="Gui C."/>
            <person name="Meng S."/>
            <person name="Li G."/>
            <person name="Viehrig K."/>
            <person name="Ye F."/>
            <person name="Su P."/>
            <person name="Kiefer A.F."/>
            <person name="Nichols A."/>
            <person name="Cepeda A.J."/>
            <person name="Yan W."/>
            <person name="Fan B."/>
            <person name="Jiang Y."/>
            <person name="Adhikari A."/>
            <person name="Zheng C.-J."/>
            <person name="Schuster L."/>
            <person name="Cowan T.M."/>
            <person name="Smanski M.J."/>
            <person name="Chevrette M.G."/>
            <person name="De Carvalho L.P.S."/>
            <person name="Shen B."/>
        </authorList>
    </citation>
    <scope>NUCLEOTIDE SEQUENCE [LARGE SCALE GENOMIC DNA]</scope>
    <source>
        <strain evidence="2 3">NPDC020594</strain>
    </source>
</reference>
<evidence type="ECO:0000256" key="1">
    <source>
        <dbReference type="SAM" id="Phobius"/>
    </source>
</evidence>
<keyword evidence="1" id="KW-1133">Transmembrane helix</keyword>
<protein>
    <submittedName>
        <fullName evidence="2">Uncharacterized protein</fullName>
    </submittedName>
</protein>
<name>A0ABV3AMD0_9ACTN</name>
<feature type="transmembrane region" description="Helical" evidence="1">
    <location>
        <begin position="55"/>
        <end position="73"/>
    </location>
</feature>
<keyword evidence="3" id="KW-1185">Reference proteome</keyword>
<sequence>MNRSTYDNAVPPTRHPARLAAGALGAVLLLLGLVPLAERLLAHLEVWSLALPSPALTDLALAAAGAVALLLALRSRSVPAPGRPDPQER</sequence>
<dbReference type="Proteomes" id="UP001551011">
    <property type="component" value="Unassembled WGS sequence"/>
</dbReference>
<organism evidence="2 3">
    <name type="scientific">Streptomyces flaveolus</name>
    <dbReference type="NCBI Taxonomy" id="67297"/>
    <lineage>
        <taxon>Bacteria</taxon>
        <taxon>Bacillati</taxon>
        <taxon>Actinomycetota</taxon>
        <taxon>Actinomycetes</taxon>
        <taxon>Kitasatosporales</taxon>
        <taxon>Streptomycetaceae</taxon>
        <taxon>Streptomyces</taxon>
    </lineage>
</organism>
<gene>
    <name evidence="2" type="ORF">AB0H04_39970</name>
</gene>
<dbReference type="RefSeq" id="WP_030655410.1">
    <property type="nucleotide sequence ID" value="NZ_JBFAEG010000042.1"/>
</dbReference>
<keyword evidence="1" id="KW-0472">Membrane</keyword>